<keyword evidence="3 5" id="KW-0732">Signal</keyword>
<sequence length="174" mass="18330">MRALKRAGFAALISLASMTANATMPFDGTIHFTGKALGSTCVVEGGESYVTLPTFSINTMTAGSTAGDTPFTVAVRNCAQTNTKVSVYWNSTDTITENGRLKNNGTATGLELQLLNADGSVIDMSQGEGAQNSKGGTFVDGSASLPYVVRYYFATDRPSQGSIESYVTYSVVYN</sequence>
<evidence type="ECO:0000313" key="7">
    <source>
        <dbReference type="Proteomes" id="UP000036959"/>
    </source>
</evidence>
<dbReference type="Pfam" id="PF16970">
    <property type="entry name" value="FimA"/>
    <property type="match status" value="1"/>
</dbReference>
<evidence type="ECO:0000256" key="2">
    <source>
        <dbReference type="ARBA" id="ARBA00006671"/>
    </source>
</evidence>
<dbReference type="InterPro" id="IPR008966">
    <property type="entry name" value="Adhesion_dom_sf"/>
</dbReference>
<dbReference type="PATRIC" id="fig|242163.4.peg.6692"/>
<dbReference type="InterPro" id="IPR036937">
    <property type="entry name" value="Adhesion_dom_fimbrial_sf"/>
</dbReference>
<name>A0A0L0MCW9_9BURK</name>
<dbReference type="SUPFAM" id="SSF49401">
    <property type="entry name" value="Bacterial adhesins"/>
    <property type="match status" value="1"/>
</dbReference>
<dbReference type="PANTHER" id="PTHR33420">
    <property type="entry name" value="FIMBRIAL SUBUNIT ELFA-RELATED"/>
    <property type="match status" value="1"/>
</dbReference>
<dbReference type="GO" id="GO:0043709">
    <property type="term" value="P:cell adhesion involved in single-species biofilm formation"/>
    <property type="evidence" value="ECO:0007669"/>
    <property type="project" value="TreeGrafter"/>
</dbReference>
<dbReference type="InterPro" id="IPR050263">
    <property type="entry name" value="Bact_Fimbrial_Adh_Pro"/>
</dbReference>
<evidence type="ECO:0000256" key="1">
    <source>
        <dbReference type="ARBA" id="ARBA00004561"/>
    </source>
</evidence>
<dbReference type="Proteomes" id="UP000036959">
    <property type="component" value="Unassembled WGS sequence"/>
</dbReference>
<feature type="chain" id="PRO_5005544063" evidence="5">
    <location>
        <begin position="23"/>
        <end position="174"/>
    </location>
</feature>
<accession>A0A0L0MCW9</accession>
<organism evidence="6 7">
    <name type="scientific">Candidatus Burkholderia verschuerenii</name>
    <dbReference type="NCBI Taxonomy" id="242163"/>
    <lineage>
        <taxon>Bacteria</taxon>
        <taxon>Pseudomonadati</taxon>
        <taxon>Pseudomonadota</taxon>
        <taxon>Betaproteobacteria</taxon>
        <taxon>Burkholderiales</taxon>
        <taxon>Burkholderiaceae</taxon>
        <taxon>Burkholderia</taxon>
    </lineage>
</organism>
<dbReference type="GO" id="GO:0009289">
    <property type="term" value="C:pilus"/>
    <property type="evidence" value="ECO:0007669"/>
    <property type="project" value="UniProtKB-SubCell"/>
</dbReference>
<dbReference type="Gene3D" id="2.60.40.1090">
    <property type="entry name" value="Fimbrial-type adhesion domain"/>
    <property type="match status" value="1"/>
</dbReference>
<dbReference type="InterPro" id="IPR039458">
    <property type="entry name" value="FimA-like"/>
</dbReference>
<proteinExistence type="inferred from homology"/>
<evidence type="ECO:0000256" key="3">
    <source>
        <dbReference type="ARBA" id="ARBA00022729"/>
    </source>
</evidence>
<protein>
    <submittedName>
        <fullName evidence="6">Putative fimbrial protein</fullName>
    </submittedName>
</protein>
<gene>
    <name evidence="6" type="ORF">BVER_00151</name>
</gene>
<feature type="signal peptide" evidence="5">
    <location>
        <begin position="1"/>
        <end position="22"/>
    </location>
</feature>
<reference evidence="7" key="1">
    <citation type="submission" date="2015-06" db="EMBL/GenBank/DDBJ databases">
        <title>Comparative genomics of Burkholderia leaf nodule symbionts.</title>
        <authorList>
            <person name="Carlier A."/>
            <person name="Eberl L."/>
            <person name="Pinto-Carbo M."/>
        </authorList>
    </citation>
    <scope>NUCLEOTIDE SEQUENCE [LARGE SCALE GENOMIC DNA]</scope>
    <source>
        <strain evidence="7">UZHbot4</strain>
    </source>
</reference>
<keyword evidence="7" id="KW-1185">Reference proteome</keyword>
<evidence type="ECO:0000256" key="4">
    <source>
        <dbReference type="ARBA" id="ARBA00023263"/>
    </source>
</evidence>
<comment type="similarity">
    <text evidence="2">Belongs to the fimbrial protein family.</text>
</comment>
<dbReference type="EMBL" id="LFJJ01000082">
    <property type="protein sequence ID" value="KND60095.1"/>
    <property type="molecule type" value="Genomic_DNA"/>
</dbReference>
<dbReference type="RefSeq" id="WP_083452203.1">
    <property type="nucleotide sequence ID" value="NZ_LFJJ01000082.1"/>
</dbReference>
<dbReference type="AlphaFoldDB" id="A0A0L0MCW9"/>
<evidence type="ECO:0000313" key="6">
    <source>
        <dbReference type="EMBL" id="KND60095.1"/>
    </source>
</evidence>
<keyword evidence="4" id="KW-0281">Fimbrium</keyword>
<comment type="subcellular location">
    <subcellularLocation>
        <location evidence="1">Fimbrium</location>
    </subcellularLocation>
</comment>
<dbReference type="PANTHER" id="PTHR33420:SF3">
    <property type="entry name" value="FIMBRIAL SUBUNIT ELFA"/>
    <property type="match status" value="1"/>
</dbReference>
<comment type="caution">
    <text evidence="6">The sequence shown here is derived from an EMBL/GenBank/DDBJ whole genome shotgun (WGS) entry which is preliminary data.</text>
</comment>
<evidence type="ECO:0000256" key="5">
    <source>
        <dbReference type="SAM" id="SignalP"/>
    </source>
</evidence>
<dbReference type="OrthoDB" id="8656135at2"/>